<dbReference type="AlphaFoldDB" id="A0A225DQ25"/>
<evidence type="ECO:0000313" key="2">
    <source>
        <dbReference type="Proteomes" id="UP000214646"/>
    </source>
</evidence>
<reference evidence="2" key="1">
    <citation type="submission" date="2017-06" db="EMBL/GenBank/DDBJ databases">
        <title>Genome analysis of Fimbriiglobus ruber SP5, the first member of the order Planctomycetales with confirmed chitinolytic capability.</title>
        <authorList>
            <person name="Ravin N.V."/>
            <person name="Rakitin A.L."/>
            <person name="Ivanova A.A."/>
            <person name="Beletsky A.V."/>
            <person name="Kulichevskaya I.S."/>
            <person name="Mardanov A.V."/>
            <person name="Dedysh S.N."/>
        </authorList>
    </citation>
    <scope>NUCLEOTIDE SEQUENCE [LARGE SCALE GENOMIC DNA]</scope>
    <source>
        <strain evidence="2">SP5</strain>
    </source>
</reference>
<dbReference type="Proteomes" id="UP000214646">
    <property type="component" value="Unassembled WGS sequence"/>
</dbReference>
<gene>
    <name evidence="1" type="ORF">FRUB_07427</name>
</gene>
<sequence length="58" mass="6944">MFNPRRQNWKRHFRWEITTLVGKTKTGIVTIYVLNINAPSRVSLRENLLFEGRFPPDE</sequence>
<name>A0A225DQ25_9BACT</name>
<dbReference type="EMBL" id="NIDE01000014">
    <property type="protein sequence ID" value="OWK38307.1"/>
    <property type="molecule type" value="Genomic_DNA"/>
</dbReference>
<proteinExistence type="predicted"/>
<protein>
    <submittedName>
        <fullName evidence="1">Uncharacterized protein</fullName>
    </submittedName>
</protein>
<comment type="caution">
    <text evidence="1">The sequence shown here is derived from an EMBL/GenBank/DDBJ whole genome shotgun (WGS) entry which is preliminary data.</text>
</comment>
<keyword evidence="2" id="KW-1185">Reference proteome</keyword>
<accession>A0A225DQ25</accession>
<organism evidence="1 2">
    <name type="scientific">Fimbriiglobus ruber</name>
    <dbReference type="NCBI Taxonomy" id="1908690"/>
    <lineage>
        <taxon>Bacteria</taxon>
        <taxon>Pseudomonadati</taxon>
        <taxon>Planctomycetota</taxon>
        <taxon>Planctomycetia</taxon>
        <taxon>Gemmatales</taxon>
        <taxon>Gemmataceae</taxon>
        <taxon>Fimbriiglobus</taxon>
    </lineage>
</organism>
<evidence type="ECO:0000313" key="1">
    <source>
        <dbReference type="EMBL" id="OWK38307.1"/>
    </source>
</evidence>